<dbReference type="PANTHER" id="PTHR47545:SF2">
    <property type="entry name" value="CC-ADDING TRNA NUCLEOTIDYLTRANSFERASE"/>
    <property type="match status" value="1"/>
</dbReference>
<dbReference type="Pfam" id="PF01966">
    <property type="entry name" value="HD"/>
    <property type="match status" value="1"/>
</dbReference>
<dbReference type="OrthoDB" id="9805698at2"/>
<dbReference type="InterPro" id="IPR050124">
    <property type="entry name" value="tRNA_CCA-adding_enzyme"/>
</dbReference>
<name>A0A0C7GFA1_PARSO</name>
<sequence>MTLAEKLMDCIKCEKSYSYIRKMDELGELEQVLPITKEMKSVGECKYHVLNCFEHSLGAVEVFEEITNDGEFFDSHIRDDVFKTLNQKIDDKLTKKDLIKLGIFLHDMGKPLAMTVDDNNRIHFKKHEILGANEIFQIGSKLGLSKRNINLLYKYIRYHMTLLEIYRYNDMSKENLFSIFDKLKDESIDIFLIGYADIVSTRRLIKPEEDIGVIKSYMTYGITNYIYRYSRI</sequence>
<accession>A0A0C7GFA1</accession>
<dbReference type="SUPFAM" id="SSF109604">
    <property type="entry name" value="HD-domain/PDEase-like"/>
    <property type="match status" value="1"/>
</dbReference>
<dbReference type="Proteomes" id="UP000049127">
    <property type="component" value="Unassembled WGS sequence"/>
</dbReference>
<dbReference type="PANTHER" id="PTHR47545">
    <property type="entry name" value="MULTIFUNCTIONAL CCA PROTEIN"/>
    <property type="match status" value="1"/>
</dbReference>
<evidence type="ECO:0000259" key="2">
    <source>
        <dbReference type="Pfam" id="PF01966"/>
    </source>
</evidence>
<evidence type="ECO:0000313" key="4">
    <source>
        <dbReference type="Proteomes" id="UP000049127"/>
    </source>
</evidence>
<evidence type="ECO:0000256" key="1">
    <source>
        <dbReference type="ARBA" id="ARBA00022741"/>
    </source>
</evidence>
<protein>
    <submittedName>
        <fullName evidence="3">PolyA polymerase family protein</fullName>
    </submittedName>
</protein>
<feature type="domain" description="HD" evidence="2">
    <location>
        <begin position="53"/>
        <end position="170"/>
    </location>
</feature>
<keyword evidence="1" id="KW-0547">Nucleotide-binding</keyword>
<dbReference type="RefSeq" id="WP_055343205.1">
    <property type="nucleotide sequence ID" value="NZ_CDNI01000026.1"/>
</dbReference>
<dbReference type="GO" id="GO:0000166">
    <property type="term" value="F:nucleotide binding"/>
    <property type="evidence" value="ECO:0007669"/>
    <property type="project" value="UniProtKB-KW"/>
</dbReference>
<organism evidence="3 4">
    <name type="scientific">Paraclostridium sordellii</name>
    <name type="common">Clostridium sordellii</name>
    <dbReference type="NCBI Taxonomy" id="1505"/>
    <lineage>
        <taxon>Bacteria</taxon>
        <taxon>Bacillati</taxon>
        <taxon>Bacillota</taxon>
        <taxon>Clostridia</taxon>
        <taxon>Peptostreptococcales</taxon>
        <taxon>Peptostreptococcaceae</taxon>
        <taxon>Paraclostridium</taxon>
    </lineage>
</organism>
<dbReference type="AlphaFoldDB" id="A0A0C7GFA1"/>
<dbReference type="InterPro" id="IPR006674">
    <property type="entry name" value="HD_domain"/>
</dbReference>
<proteinExistence type="predicted"/>
<dbReference type="EMBL" id="CEKZ01000026">
    <property type="protein sequence ID" value="CEP41506.1"/>
    <property type="molecule type" value="Genomic_DNA"/>
</dbReference>
<reference evidence="3 4" key="1">
    <citation type="submission" date="2015-01" db="EMBL/GenBank/DDBJ databases">
        <authorList>
            <person name="Aslett A.Martin."/>
            <person name="De Silva Nishadi"/>
        </authorList>
    </citation>
    <scope>NUCLEOTIDE SEQUENCE [LARGE SCALE GENOMIC DNA]</scope>
    <source>
        <strain evidence="3 4">R28058</strain>
    </source>
</reference>
<dbReference type="Gene3D" id="1.10.3090.10">
    <property type="entry name" value="cca-adding enzyme, domain 2"/>
    <property type="match status" value="1"/>
</dbReference>
<gene>
    <name evidence="3" type="ORF">R28058_31561</name>
</gene>
<evidence type="ECO:0000313" key="3">
    <source>
        <dbReference type="EMBL" id="CEP41506.1"/>
    </source>
</evidence>